<dbReference type="CDD" id="cd12148">
    <property type="entry name" value="fungal_TF_MHR"/>
    <property type="match status" value="1"/>
</dbReference>
<gene>
    <name evidence="2" type="ORF">B0T15DRAFT_488307</name>
</gene>
<feature type="region of interest" description="Disordered" evidence="1">
    <location>
        <begin position="346"/>
        <end position="385"/>
    </location>
</feature>
<dbReference type="Proteomes" id="UP001273166">
    <property type="component" value="Unassembled WGS sequence"/>
</dbReference>
<evidence type="ECO:0008006" key="4">
    <source>
        <dbReference type="Google" id="ProtNLM"/>
    </source>
</evidence>
<evidence type="ECO:0000313" key="3">
    <source>
        <dbReference type="Proteomes" id="UP001273166"/>
    </source>
</evidence>
<keyword evidence="3" id="KW-1185">Reference proteome</keyword>
<name>A0AAJ0M593_9PEZI</name>
<dbReference type="RefSeq" id="XP_062725368.1">
    <property type="nucleotide sequence ID" value="XM_062866496.1"/>
</dbReference>
<evidence type="ECO:0000256" key="1">
    <source>
        <dbReference type="SAM" id="MobiDB-lite"/>
    </source>
</evidence>
<proteinExistence type="predicted"/>
<organism evidence="2 3">
    <name type="scientific">Chaetomium strumarium</name>
    <dbReference type="NCBI Taxonomy" id="1170767"/>
    <lineage>
        <taxon>Eukaryota</taxon>
        <taxon>Fungi</taxon>
        <taxon>Dikarya</taxon>
        <taxon>Ascomycota</taxon>
        <taxon>Pezizomycotina</taxon>
        <taxon>Sordariomycetes</taxon>
        <taxon>Sordariomycetidae</taxon>
        <taxon>Sordariales</taxon>
        <taxon>Chaetomiaceae</taxon>
        <taxon>Chaetomium</taxon>
    </lineage>
</organism>
<dbReference type="GeneID" id="87885325"/>
<protein>
    <recommendedName>
        <fullName evidence="4">Transcription factor domain-containing protein</fullName>
    </recommendedName>
</protein>
<dbReference type="EMBL" id="JAUDZG010000001">
    <property type="protein sequence ID" value="KAK3309588.1"/>
    <property type="molecule type" value="Genomic_DNA"/>
</dbReference>
<sequence length="385" mass="42865">MEEFDREMRRRMWTILYLWDFSLSAMLSRSFHINHTECKAVMPTLALEISPDRPGQPSPFRHMNLHCQLCIDMGAQLRAPSDSDVEKAKKAGRVKDVVDEWFAKIPAEYALENPDMKWDEDFGWVVTAKHRSDLELDLLAAGVESALGLMHRAWIFFENLKTMGAKFHYAIFCIFDTATALYCALHKDEARNLPQRDAAVDAVFKGLSLLQEAGKESKNTQKLYRILEGLLMKLPLSAVEQRAIGAAKRSWTPEMTAMPPMPSTIAVQPNPVSLSEAPWQQPSYGLFPAINGLDYGLDSGLDNGLDNGLDHGTLPGFTVPSVLQTWDWQCLNLGHPMEWIRNTYTPRVGDQNGSPTTQAGVSGGFRGPSLANGGVVSPDNEDLSQ</sequence>
<evidence type="ECO:0000313" key="2">
    <source>
        <dbReference type="EMBL" id="KAK3309588.1"/>
    </source>
</evidence>
<dbReference type="AlphaFoldDB" id="A0AAJ0M593"/>
<reference evidence="2" key="1">
    <citation type="journal article" date="2023" name="Mol. Phylogenet. Evol.">
        <title>Genome-scale phylogeny and comparative genomics of the fungal order Sordariales.</title>
        <authorList>
            <person name="Hensen N."/>
            <person name="Bonometti L."/>
            <person name="Westerberg I."/>
            <person name="Brannstrom I.O."/>
            <person name="Guillou S."/>
            <person name="Cros-Aarteil S."/>
            <person name="Calhoun S."/>
            <person name="Haridas S."/>
            <person name="Kuo A."/>
            <person name="Mondo S."/>
            <person name="Pangilinan J."/>
            <person name="Riley R."/>
            <person name="LaButti K."/>
            <person name="Andreopoulos B."/>
            <person name="Lipzen A."/>
            <person name="Chen C."/>
            <person name="Yan M."/>
            <person name="Daum C."/>
            <person name="Ng V."/>
            <person name="Clum A."/>
            <person name="Steindorff A."/>
            <person name="Ohm R.A."/>
            <person name="Martin F."/>
            <person name="Silar P."/>
            <person name="Natvig D.O."/>
            <person name="Lalanne C."/>
            <person name="Gautier V."/>
            <person name="Ament-Velasquez S.L."/>
            <person name="Kruys A."/>
            <person name="Hutchinson M.I."/>
            <person name="Powell A.J."/>
            <person name="Barry K."/>
            <person name="Miller A.N."/>
            <person name="Grigoriev I.V."/>
            <person name="Debuchy R."/>
            <person name="Gladieux P."/>
            <person name="Hiltunen Thoren M."/>
            <person name="Johannesson H."/>
        </authorList>
    </citation>
    <scope>NUCLEOTIDE SEQUENCE</scope>
    <source>
        <strain evidence="2">CBS 333.67</strain>
    </source>
</reference>
<accession>A0AAJ0M593</accession>
<reference evidence="2" key="2">
    <citation type="submission" date="2023-06" db="EMBL/GenBank/DDBJ databases">
        <authorList>
            <consortium name="Lawrence Berkeley National Laboratory"/>
            <person name="Mondo S.J."/>
            <person name="Hensen N."/>
            <person name="Bonometti L."/>
            <person name="Westerberg I."/>
            <person name="Brannstrom I.O."/>
            <person name="Guillou S."/>
            <person name="Cros-Aarteil S."/>
            <person name="Calhoun S."/>
            <person name="Haridas S."/>
            <person name="Kuo A."/>
            <person name="Pangilinan J."/>
            <person name="Riley R."/>
            <person name="Labutti K."/>
            <person name="Andreopoulos B."/>
            <person name="Lipzen A."/>
            <person name="Chen C."/>
            <person name="Yanf M."/>
            <person name="Daum C."/>
            <person name="Ng V."/>
            <person name="Clum A."/>
            <person name="Steindorff A."/>
            <person name="Ohm R."/>
            <person name="Martin F."/>
            <person name="Silar P."/>
            <person name="Natvig D."/>
            <person name="Lalanne C."/>
            <person name="Gautier V."/>
            <person name="Ament-Velasquez S.L."/>
            <person name="Kruys A."/>
            <person name="Hutchinson M.I."/>
            <person name="Powell A.J."/>
            <person name="Barry K."/>
            <person name="Miller A.N."/>
            <person name="Grigoriev I.V."/>
            <person name="Debuchy R."/>
            <person name="Gladieux P."/>
            <person name="Thoren M.H."/>
            <person name="Johannesson H."/>
        </authorList>
    </citation>
    <scope>NUCLEOTIDE SEQUENCE</scope>
    <source>
        <strain evidence="2">CBS 333.67</strain>
    </source>
</reference>
<comment type="caution">
    <text evidence="2">The sequence shown here is derived from an EMBL/GenBank/DDBJ whole genome shotgun (WGS) entry which is preliminary data.</text>
</comment>
<feature type="compositionally biased region" description="Polar residues" evidence="1">
    <location>
        <begin position="351"/>
        <end position="360"/>
    </location>
</feature>